<name>A0A1N7NDD6_9BACT</name>
<evidence type="ECO:0000313" key="2">
    <source>
        <dbReference type="Proteomes" id="UP000186917"/>
    </source>
</evidence>
<reference evidence="2" key="1">
    <citation type="submission" date="2017-01" db="EMBL/GenBank/DDBJ databases">
        <authorList>
            <person name="Varghese N."/>
            <person name="Submissions S."/>
        </authorList>
    </citation>
    <scope>NUCLEOTIDE SEQUENCE [LARGE SCALE GENOMIC DNA]</scope>
    <source>
        <strain evidence="2">DSM 21054</strain>
    </source>
</reference>
<keyword evidence="2" id="KW-1185">Reference proteome</keyword>
<dbReference type="AlphaFoldDB" id="A0A1N7NDD6"/>
<gene>
    <name evidence="1" type="ORF">SAMN05421788_102358</name>
</gene>
<organism evidence="1 2">
    <name type="scientific">Filimonas lacunae</name>
    <dbReference type="NCBI Taxonomy" id="477680"/>
    <lineage>
        <taxon>Bacteria</taxon>
        <taxon>Pseudomonadati</taxon>
        <taxon>Bacteroidota</taxon>
        <taxon>Chitinophagia</taxon>
        <taxon>Chitinophagales</taxon>
        <taxon>Chitinophagaceae</taxon>
        <taxon>Filimonas</taxon>
    </lineage>
</organism>
<evidence type="ECO:0008006" key="3">
    <source>
        <dbReference type="Google" id="ProtNLM"/>
    </source>
</evidence>
<dbReference type="Proteomes" id="UP000186917">
    <property type="component" value="Unassembled WGS sequence"/>
</dbReference>
<accession>A0A1N7NDD6</accession>
<dbReference type="EMBL" id="FTOR01000002">
    <property type="protein sequence ID" value="SIS96377.1"/>
    <property type="molecule type" value="Genomic_DNA"/>
</dbReference>
<dbReference type="RefSeq" id="WP_076378046.1">
    <property type="nucleotide sequence ID" value="NZ_AP017422.1"/>
</dbReference>
<protein>
    <recommendedName>
        <fullName evidence="3">SinR family protein</fullName>
    </recommendedName>
</protein>
<evidence type="ECO:0000313" key="1">
    <source>
        <dbReference type="EMBL" id="SIS96377.1"/>
    </source>
</evidence>
<dbReference type="OrthoDB" id="2656750at2"/>
<proteinExistence type="predicted"/>
<sequence length="89" mass="10456">MNTILIGYDLNKKGQNYETLISEIKKLGTWWHCLDSTWLIKSNATPVSILEKLKQFIDSNDELFITQIYNNSAWIGFNKECSDWLRQNL</sequence>
<dbReference type="STRING" id="477680.SAMN05421788_102358"/>